<evidence type="ECO:0000259" key="1">
    <source>
        <dbReference type="Pfam" id="PF01636"/>
    </source>
</evidence>
<organism evidence="2 3">
    <name type="scientific">SAR86 cluster bacterium BACL1 MAG-120920-bin57</name>
    <dbReference type="NCBI Taxonomy" id="1655571"/>
    <lineage>
        <taxon>Bacteria</taxon>
        <taxon>Pseudomonadati</taxon>
        <taxon>Pseudomonadota</taxon>
        <taxon>Gammaproteobacteria</taxon>
        <taxon>SAR86 cluster</taxon>
    </lineage>
</organism>
<dbReference type="InterPro" id="IPR002575">
    <property type="entry name" value="Aminoglycoside_PTrfase"/>
</dbReference>
<dbReference type="EMBL" id="LIAV01000002">
    <property type="protein sequence ID" value="KRO41405.1"/>
    <property type="molecule type" value="Genomic_DNA"/>
</dbReference>
<dbReference type="Proteomes" id="UP000050874">
    <property type="component" value="Unassembled WGS sequence"/>
</dbReference>
<dbReference type="Pfam" id="PF01636">
    <property type="entry name" value="APH"/>
    <property type="match status" value="1"/>
</dbReference>
<accession>A0A0R2PYV2</accession>
<dbReference type="InterPro" id="IPR011009">
    <property type="entry name" value="Kinase-like_dom_sf"/>
</dbReference>
<dbReference type="Gene3D" id="3.90.1200.10">
    <property type="match status" value="1"/>
</dbReference>
<proteinExistence type="predicted"/>
<reference evidence="3" key="1">
    <citation type="submission" date="2015-10" db="EMBL/GenBank/DDBJ databases">
        <title>Metagenome-Assembled Genomes uncover a global brackish microbiome.</title>
        <authorList>
            <person name="Hugerth L.W."/>
            <person name="Larsson J."/>
            <person name="Alneberg J."/>
            <person name="Lindh M.V."/>
            <person name="Legrand C."/>
            <person name="Pinhassi J."/>
            <person name="Andersson A."/>
        </authorList>
    </citation>
    <scope>NUCLEOTIDE SEQUENCE [LARGE SCALE GENOMIC DNA]</scope>
</reference>
<evidence type="ECO:0000313" key="3">
    <source>
        <dbReference type="Proteomes" id="UP000050874"/>
    </source>
</evidence>
<evidence type="ECO:0000313" key="2">
    <source>
        <dbReference type="EMBL" id="KRO41405.1"/>
    </source>
</evidence>
<dbReference type="AlphaFoldDB" id="A0A0R2PYV2"/>
<protein>
    <recommendedName>
        <fullName evidence="1">Aminoglycoside phosphotransferase domain-containing protein</fullName>
    </recommendedName>
</protein>
<dbReference type="SUPFAM" id="SSF56112">
    <property type="entry name" value="Protein kinase-like (PK-like)"/>
    <property type="match status" value="1"/>
</dbReference>
<gene>
    <name evidence="2" type="ORF">ABR63_06715</name>
</gene>
<comment type="caution">
    <text evidence="2">The sequence shown here is derived from an EMBL/GenBank/DDBJ whole genome shotgun (WGS) entry which is preliminary data.</text>
</comment>
<sequence>MKESEVLDLGSRCGYPSNRALPLKNEASGREYWRLSATGFSCILCYLDPAYGGHQKFETIANIFQAHQINSPKILHHASDLGVLIQEDLGDLDLLVALTRDNSKLLTFQSLDVLAAIHSIEPIDIPKLTLEGLRGEMELFCTIFCNQFLGLPDNLSLPSLIMHTSEQLTQQPWVNCHYDFERRNLMLSSSGQIHVIDFQDLCKGPIGIDLAGILVDHYLPADKSFISSAMEHFSSLVTSNQDIAYGYEIVRWGAIQRNMRILGVLARLFLEQDRDFRLKDMPMILSNLIAMVPSDVDCRDYMIAEIQPRLIQRLSVL</sequence>
<feature type="domain" description="Aminoglycoside phosphotransferase" evidence="1">
    <location>
        <begin position="23"/>
        <end position="226"/>
    </location>
</feature>
<dbReference type="Gene3D" id="3.30.200.20">
    <property type="entry name" value="Phosphorylase Kinase, domain 1"/>
    <property type="match status" value="1"/>
</dbReference>
<name>A0A0R2PYV2_9GAMM</name>